<feature type="compositionally biased region" description="Basic and acidic residues" evidence="1">
    <location>
        <begin position="1"/>
        <end position="11"/>
    </location>
</feature>
<reference evidence="3 4" key="1">
    <citation type="submission" date="2018-05" db="EMBL/GenBank/DDBJ databases">
        <title>Zavarzinia sp. HR-AS.</title>
        <authorList>
            <person name="Lee Y."/>
            <person name="Jeon C.O."/>
        </authorList>
    </citation>
    <scope>NUCLEOTIDE SEQUENCE [LARGE SCALE GENOMIC DNA]</scope>
    <source>
        <strain evidence="3 4">HR-AS</strain>
    </source>
</reference>
<feature type="compositionally biased region" description="Basic and acidic residues" evidence="1">
    <location>
        <begin position="674"/>
        <end position="693"/>
    </location>
</feature>
<protein>
    <recommendedName>
        <fullName evidence="2">GSCFA domain-containing protein</fullName>
    </recommendedName>
</protein>
<feature type="region of interest" description="Disordered" evidence="1">
    <location>
        <begin position="1"/>
        <end position="30"/>
    </location>
</feature>
<dbReference type="Pfam" id="PF08885">
    <property type="entry name" value="GSCFA"/>
    <property type="match status" value="2"/>
</dbReference>
<dbReference type="EMBL" id="QGLE01000005">
    <property type="protein sequence ID" value="PWR22838.1"/>
    <property type="molecule type" value="Genomic_DNA"/>
</dbReference>
<dbReference type="Proteomes" id="UP000245461">
    <property type="component" value="Unassembled WGS sequence"/>
</dbReference>
<dbReference type="InterPro" id="IPR014982">
    <property type="entry name" value="GSCFA"/>
</dbReference>
<feature type="region of interest" description="Disordered" evidence="1">
    <location>
        <begin position="674"/>
        <end position="732"/>
    </location>
</feature>
<accession>A0A317E6V1</accession>
<keyword evidence="4" id="KW-1185">Reference proteome</keyword>
<organism evidence="3 4">
    <name type="scientific">Zavarzinia aquatilis</name>
    <dbReference type="NCBI Taxonomy" id="2211142"/>
    <lineage>
        <taxon>Bacteria</taxon>
        <taxon>Pseudomonadati</taxon>
        <taxon>Pseudomonadota</taxon>
        <taxon>Alphaproteobacteria</taxon>
        <taxon>Rhodospirillales</taxon>
        <taxon>Zavarziniaceae</taxon>
        <taxon>Zavarzinia</taxon>
    </lineage>
</organism>
<evidence type="ECO:0000313" key="4">
    <source>
        <dbReference type="Proteomes" id="UP000245461"/>
    </source>
</evidence>
<dbReference type="RefSeq" id="WP_109905452.1">
    <property type="nucleotide sequence ID" value="NZ_QGLE01000005.1"/>
</dbReference>
<feature type="compositionally biased region" description="Basic and acidic residues" evidence="1">
    <location>
        <begin position="700"/>
        <end position="719"/>
    </location>
</feature>
<proteinExistence type="predicted"/>
<sequence length="732" mass="80520">MSAIDDSKADEGELQDSEDQIDKPAKKKNRSFFRGETATFHPNRIDLEQPDAVWNCFLLGITPTDPPVAPGQGLIVLGDGIAAPITAGATGAGLKSLTPNGPEARECGIPERLRRLLDKAIGDKRAKSGKAADLRAALSGADLIVLCLTDRSAERPSHAEIVEDIVESCRLLRKARPDAYIALALSPCPPPRVPAGQPQAAALFSAKSALRSAIDETCRKLAPLDGRLGYFPAFEIVGNICNYPYGADRRSLADHARSLIEAAFACAYVAGVGTEALAAAHVAARAADIVAGNEMRAVAEAAAGQTPPAIDTAAWPGEAEMVWDRGLHRFAFDGLMPARPVIGADTTIIAFGSCFASNISRYLNSIGYNVATRRDGVAYISRMGDGIVNTYAIRQQFEWAWENRKPQIPLWHDYDAEEFGYDENVRLRTKELFDAGDVFIITIGLSEVWYDDVTGEVFWRAVPAERFDPSRHKFRIVEQAESLANLEAIHALIRKYRPDAKIVLTLSPIPLMATFRPGSCIVASAASKAILRSALDEFFARHRGQDDGMFYFPAYEVILGAFHQPFGLGETSDMRHPMLHAILFNMKVFERYFCDTQLKDEDIADEMDEMRYRDFALVGPDREAVISVISTEKVEWRTKYKGPTIEGVARRKNRRIGPDGTMGEDPAIVARRKQEAKAEREAAVAQRKDEASAKRLAAVAEREAASEARRREADQRRQEAAALRAARVRPPR</sequence>
<evidence type="ECO:0000259" key="2">
    <source>
        <dbReference type="Pfam" id="PF08885"/>
    </source>
</evidence>
<gene>
    <name evidence="3" type="ORF">DKG74_10465</name>
</gene>
<comment type="caution">
    <text evidence="3">The sequence shown here is derived from an EMBL/GenBank/DDBJ whole genome shotgun (WGS) entry which is preliminary data.</text>
</comment>
<feature type="domain" description="GSCFA" evidence="2">
    <location>
        <begin position="348"/>
        <end position="589"/>
    </location>
</feature>
<feature type="domain" description="GSCFA" evidence="2">
    <location>
        <begin position="156"/>
        <end position="262"/>
    </location>
</feature>
<dbReference type="AlphaFoldDB" id="A0A317E6V1"/>
<dbReference type="OrthoDB" id="369216at2"/>
<evidence type="ECO:0000256" key="1">
    <source>
        <dbReference type="SAM" id="MobiDB-lite"/>
    </source>
</evidence>
<name>A0A317E6V1_9PROT</name>
<evidence type="ECO:0000313" key="3">
    <source>
        <dbReference type="EMBL" id="PWR22838.1"/>
    </source>
</evidence>